<evidence type="ECO:0000313" key="3">
    <source>
        <dbReference type="Proteomes" id="UP000736787"/>
    </source>
</evidence>
<accession>A0A8T1B0J6</accession>
<evidence type="ECO:0000313" key="2">
    <source>
        <dbReference type="EMBL" id="KAG3208218.1"/>
    </source>
</evidence>
<proteinExistence type="predicted"/>
<protein>
    <submittedName>
        <fullName evidence="1">Uncharacterized protein</fullName>
    </submittedName>
</protein>
<organism evidence="1 3">
    <name type="scientific">Phytophthora cactorum</name>
    <dbReference type="NCBI Taxonomy" id="29920"/>
    <lineage>
        <taxon>Eukaryota</taxon>
        <taxon>Sar</taxon>
        <taxon>Stramenopiles</taxon>
        <taxon>Oomycota</taxon>
        <taxon>Peronosporomycetes</taxon>
        <taxon>Peronosporales</taxon>
        <taxon>Peronosporaceae</taxon>
        <taxon>Phytophthora</taxon>
    </lineage>
</organism>
<dbReference type="Proteomes" id="UP000760860">
    <property type="component" value="Unassembled WGS sequence"/>
</dbReference>
<dbReference type="AlphaFoldDB" id="A0A8T1B0J6"/>
<name>A0A8T1B0J6_9STRA</name>
<comment type="caution">
    <text evidence="1">The sequence shown here is derived from an EMBL/GenBank/DDBJ whole genome shotgun (WGS) entry which is preliminary data.</text>
</comment>
<evidence type="ECO:0000313" key="1">
    <source>
        <dbReference type="EMBL" id="KAG2893980.1"/>
    </source>
</evidence>
<reference evidence="1" key="1">
    <citation type="submission" date="2018-10" db="EMBL/GenBank/DDBJ databases">
        <title>Effector identification in a new, highly contiguous assembly of the strawberry crown rot pathogen Phytophthora cactorum.</title>
        <authorList>
            <person name="Armitage A.D."/>
            <person name="Nellist C.F."/>
            <person name="Bates H."/>
            <person name="Vickerstaff R.J."/>
            <person name="Harrison R.J."/>
        </authorList>
    </citation>
    <scope>NUCLEOTIDE SEQUENCE</scope>
    <source>
        <strain evidence="1">4040</strain>
        <strain evidence="2">P421</strain>
    </source>
</reference>
<dbReference type="EMBL" id="RCMV01001524">
    <property type="protein sequence ID" value="KAG3208218.1"/>
    <property type="molecule type" value="Genomic_DNA"/>
</dbReference>
<gene>
    <name evidence="1" type="ORF">PC117_g23625</name>
    <name evidence="2" type="ORF">PC129_g20758</name>
</gene>
<sequence length="69" mass="7321">MLRTAGMCSSGVSYQTTSTSTTTPMATAVLYTATGYRDLLDPITLRLHNLCRVSCGLHNQAPMVAAVLS</sequence>
<dbReference type="Proteomes" id="UP000736787">
    <property type="component" value="Unassembled WGS sequence"/>
</dbReference>
<dbReference type="EMBL" id="RCMK01001456">
    <property type="protein sequence ID" value="KAG2893980.1"/>
    <property type="molecule type" value="Genomic_DNA"/>
</dbReference>